<sequence length="280" mass="31785">MANLRLSDSPTRVSGTQVSLGSQFAASCGSDRICVDKTLICKGFWDVVDDTSRICLPRRSGKTFNLQLLQLFFSPLPELDCLGILPDDDDSNSAIALSRAKRESFFNESLLKKLHPEFFDEHFMKHPVVFISFESCKRRSSGGLVKRLCKAIARSVQHHLDELKHSKLTVCPEAIDAEMDLRGFLETVKQLRGLPNDDFAQRSELPCDLFSALSRFVRRQFGGYILLVDEYDIPFLTLLEGNWDEVDRDDSSTILETLFQDMFKVCTHQNLYTTGEGLSW</sequence>
<dbReference type="Proteomes" id="UP001140096">
    <property type="component" value="Unassembled WGS sequence"/>
</dbReference>
<reference evidence="1" key="1">
    <citation type="submission" date="2022-07" db="EMBL/GenBank/DDBJ databases">
        <title>Phylogenomic reconstructions and comparative analyses of Kickxellomycotina fungi.</title>
        <authorList>
            <person name="Reynolds N.K."/>
            <person name="Stajich J.E."/>
            <person name="Barry K."/>
            <person name="Grigoriev I.V."/>
            <person name="Crous P."/>
            <person name="Smith M.E."/>
        </authorList>
    </citation>
    <scope>NUCLEOTIDE SEQUENCE</scope>
    <source>
        <strain evidence="1">CBS 102833</strain>
    </source>
</reference>
<name>A0ACC1LNU1_9FUNG</name>
<comment type="caution">
    <text evidence="1">The sequence shown here is derived from an EMBL/GenBank/DDBJ whole genome shotgun (WGS) entry which is preliminary data.</text>
</comment>
<proteinExistence type="predicted"/>
<keyword evidence="2" id="KW-1185">Reference proteome</keyword>
<protein>
    <submittedName>
        <fullName evidence="1">Uncharacterized protein</fullName>
    </submittedName>
</protein>
<evidence type="ECO:0000313" key="1">
    <source>
        <dbReference type="EMBL" id="KAJ2812461.1"/>
    </source>
</evidence>
<dbReference type="EMBL" id="JANBUP010000218">
    <property type="protein sequence ID" value="KAJ2812461.1"/>
    <property type="molecule type" value="Genomic_DNA"/>
</dbReference>
<accession>A0ACC1LNU1</accession>
<gene>
    <name evidence="1" type="ORF">H4S07_001384</name>
</gene>
<evidence type="ECO:0000313" key="2">
    <source>
        <dbReference type="Proteomes" id="UP001140096"/>
    </source>
</evidence>
<organism evidence="1 2">
    <name type="scientific">Coemansia furcata</name>
    <dbReference type="NCBI Taxonomy" id="417177"/>
    <lineage>
        <taxon>Eukaryota</taxon>
        <taxon>Fungi</taxon>
        <taxon>Fungi incertae sedis</taxon>
        <taxon>Zoopagomycota</taxon>
        <taxon>Kickxellomycotina</taxon>
        <taxon>Kickxellomycetes</taxon>
        <taxon>Kickxellales</taxon>
        <taxon>Kickxellaceae</taxon>
        <taxon>Coemansia</taxon>
    </lineage>
</organism>